<evidence type="ECO:0000256" key="2">
    <source>
        <dbReference type="ARBA" id="ARBA00023004"/>
    </source>
</evidence>
<dbReference type="InterPro" id="IPR017896">
    <property type="entry name" value="4Fe4S_Fe-S-bd"/>
</dbReference>
<dbReference type="SUPFAM" id="SSF51971">
    <property type="entry name" value="Nucleotide-binding domain"/>
    <property type="match status" value="1"/>
</dbReference>
<organism evidence="5 6">
    <name type="scientific">Moorella mulderi DSM 14980</name>
    <dbReference type="NCBI Taxonomy" id="1122241"/>
    <lineage>
        <taxon>Bacteria</taxon>
        <taxon>Bacillati</taxon>
        <taxon>Bacillota</taxon>
        <taxon>Clostridia</taxon>
        <taxon>Neomoorellales</taxon>
        <taxon>Neomoorellaceae</taxon>
        <taxon>Neomoorella</taxon>
    </lineage>
</organism>
<dbReference type="InterPro" id="IPR017900">
    <property type="entry name" value="4Fe4S_Fe_S_CS"/>
</dbReference>
<dbReference type="GO" id="GO:0051536">
    <property type="term" value="F:iron-sulfur cluster binding"/>
    <property type="evidence" value="ECO:0007669"/>
    <property type="project" value="UniProtKB-KW"/>
</dbReference>
<feature type="domain" description="4Fe-4S ferredoxin-type" evidence="4">
    <location>
        <begin position="508"/>
        <end position="539"/>
    </location>
</feature>
<dbReference type="Proteomes" id="UP000075670">
    <property type="component" value="Unassembled WGS sequence"/>
</dbReference>
<dbReference type="Gene3D" id="3.50.50.60">
    <property type="entry name" value="FAD/NAD(P)-binding domain"/>
    <property type="match status" value="2"/>
</dbReference>
<dbReference type="InterPro" id="IPR023753">
    <property type="entry name" value="FAD/NAD-binding_dom"/>
</dbReference>
<dbReference type="PANTHER" id="PTHR42783:SF3">
    <property type="entry name" value="GLUTAMATE SYNTHASE [NADPH] SMALL CHAIN-RELATED"/>
    <property type="match status" value="1"/>
</dbReference>
<dbReference type="Pfam" id="PF12838">
    <property type="entry name" value="Fer4_7"/>
    <property type="match status" value="1"/>
</dbReference>
<dbReference type="OrthoDB" id="9803192at2"/>
<sequence length="540" mass="57121">MGDRNCQKLAPCKEACPAGVDVPRYVRYIRQGEFQKALEVIKESIPFPAICGYACVHPCESKCARNQLDGPVAIRLLKRFTAENSTKGAACQSETRQGKTGKKVAVIGAGPSGLTAAYYLARCGHQVTVFEARAEAGGMMRYGIPAYRLPREILDKEIRAIQEAGVEIRVNTPVTSLDELKKDYDAVLVACGSWKSSKPGIPGEDLPGVKDGLAFLEEVNGGQSVSIGKKVAVIGGGNTAIDAARTARRLGAKNVTIFYRRTRAEMPASQEEVNGALEEGVQIEFLAAPVSIAQAGGSLNLTCQRMELKGKDASGRPKPVPVAGSEFSNLFDTVIVAIGQAPEVPAAWGLEVSEGGQLKACAETLATSLAGVFAAGDVVSGPASIIEAIAQGKKAANNIDKFLGGQGNLAGHVIEEANAAEPEVILTPTGRTYVPAIPLGDRLHSFASVELGFDAVAAQKEAKRCLACDLRTYMVEVDGNGCKECGYCAHVCTLGVFAPANYFNDRGYKPMVAAHPEKCIGCLKCFFVCPDFSISIEKNA</sequence>
<dbReference type="SUPFAM" id="SSF46548">
    <property type="entry name" value="alpha-helical ferredoxin"/>
    <property type="match status" value="2"/>
</dbReference>
<evidence type="ECO:0000259" key="4">
    <source>
        <dbReference type="PROSITE" id="PS51379"/>
    </source>
</evidence>
<evidence type="ECO:0000256" key="3">
    <source>
        <dbReference type="ARBA" id="ARBA00023014"/>
    </source>
</evidence>
<dbReference type="EC" id="1.-.-.-" evidence="5"/>
<accession>A0A151B0Q7</accession>
<dbReference type="PRINTS" id="PR00469">
    <property type="entry name" value="PNDRDTASEII"/>
</dbReference>
<dbReference type="PROSITE" id="PS51379">
    <property type="entry name" value="4FE4S_FER_2"/>
    <property type="match status" value="2"/>
</dbReference>
<dbReference type="Pfam" id="PF14691">
    <property type="entry name" value="Fer4_20"/>
    <property type="match status" value="1"/>
</dbReference>
<protein>
    <submittedName>
        <fullName evidence="5">NADPH-Fe(3+) oxidoreductase subunit beta</fullName>
        <ecNumber evidence="5">1.-.-.-</ecNumber>
    </submittedName>
</protein>
<dbReference type="PATRIC" id="fig|1122241.3.peg.203"/>
<gene>
    <name evidence="5" type="primary">sfrB_1</name>
    <name evidence="5" type="ORF">MOMUL_01850</name>
</gene>
<keyword evidence="5" id="KW-0560">Oxidoreductase</keyword>
<evidence type="ECO:0000313" key="6">
    <source>
        <dbReference type="Proteomes" id="UP000075670"/>
    </source>
</evidence>
<keyword evidence="3" id="KW-0411">Iron-sulfur</keyword>
<feature type="domain" description="4Fe-4S ferredoxin-type" evidence="4">
    <location>
        <begin position="473"/>
        <end position="502"/>
    </location>
</feature>
<keyword evidence="6" id="KW-1185">Reference proteome</keyword>
<keyword evidence="2" id="KW-0408">Iron</keyword>
<dbReference type="AlphaFoldDB" id="A0A151B0Q7"/>
<dbReference type="InterPro" id="IPR028261">
    <property type="entry name" value="DPD_II"/>
</dbReference>
<dbReference type="InterPro" id="IPR009051">
    <property type="entry name" value="Helical_ferredxn"/>
</dbReference>
<evidence type="ECO:0000313" key="5">
    <source>
        <dbReference type="EMBL" id="KYH33484.1"/>
    </source>
</evidence>
<dbReference type="EMBL" id="LTBC01000001">
    <property type="protein sequence ID" value="KYH33484.1"/>
    <property type="molecule type" value="Genomic_DNA"/>
</dbReference>
<dbReference type="Pfam" id="PF07992">
    <property type="entry name" value="Pyr_redox_2"/>
    <property type="match status" value="1"/>
</dbReference>
<dbReference type="PRINTS" id="PR00368">
    <property type="entry name" value="FADPNR"/>
</dbReference>
<reference evidence="5 6" key="1">
    <citation type="submission" date="2016-02" db="EMBL/GenBank/DDBJ databases">
        <title>Genome sequence of Moorella mulderi DSM 14980.</title>
        <authorList>
            <person name="Poehlein A."/>
            <person name="Daniel R."/>
        </authorList>
    </citation>
    <scope>NUCLEOTIDE SEQUENCE [LARGE SCALE GENOMIC DNA]</scope>
    <source>
        <strain evidence="5 6">DSM 14980</strain>
    </source>
</reference>
<dbReference type="PROSITE" id="PS00198">
    <property type="entry name" value="4FE4S_FER_1"/>
    <property type="match status" value="1"/>
</dbReference>
<dbReference type="SUPFAM" id="SSF54862">
    <property type="entry name" value="4Fe-4S ferredoxins"/>
    <property type="match status" value="1"/>
</dbReference>
<proteinExistence type="predicted"/>
<dbReference type="Gene3D" id="1.10.1060.10">
    <property type="entry name" value="Alpha-helical ferredoxin"/>
    <property type="match status" value="1"/>
</dbReference>
<keyword evidence="1" id="KW-0479">Metal-binding</keyword>
<name>A0A151B0Q7_9FIRM</name>
<dbReference type="GO" id="GO:0016491">
    <property type="term" value="F:oxidoreductase activity"/>
    <property type="evidence" value="ECO:0007669"/>
    <property type="project" value="UniProtKB-KW"/>
</dbReference>
<dbReference type="InterPro" id="IPR036188">
    <property type="entry name" value="FAD/NAD-bd_sf"/>
</dbReference>
<evidence type="ECO:0000256" key="1">
    <source>
        <dbReference type="ARBA" id="ARBA00022723"/>
    </source>
</evidence>
<dbReference type="Gene3D" id="3.30.70.20">
    <property type="match status" value="1"/>
</dbReference>
<dbReference type="PANTHER" id="PTHR42783">
    <property type="entry name" value="GLUTAMATE SYNTHASE [NADPH] SMALL CHAIN"/>
    <property type="match status" value="1"/>
</dbReference>
<dbReference type="GO" id="GO:0046872">
    <property type="term" value="F:metal ion binding"/>
    <property type="evidence" value="ECO:0007669"/>
    <property type="project" value="UniProtKB-KW"/>
</dbReference>
<comment type="caution">
    <text evidence="5">The sequence shown here is derived from an EMBL/GenBank/DDBJ whole genome shotgun (WGS) entry which is preliminary data.</text>
</comment>